<comment type="caution">
    <text evidence="2">The sequence shown here is derived from an EMBL/GenBank/DDBJ whole genome shotgun (WGS) entry which is preliminary data.</text>
</comment>
<evidence type="ECO:0000313" key="2">
    <source>
        <dbReference type="EMBL" id="EFF41149.1"/>
    </source>
</evidence>
<keyword evidence="1" id="KW-0812">Transmembrane</keyword>
<dbReference type="STRING" id="747682.MALL_0288"/>
<feature type="transmembrane region" description="Helical" evidence="1">
    <location>
        <begin position="6"/>
        <end position="24"/>
    </location>
</feature>
<dbReference type="EMBL" id="ADNC01000027">
    <property type="protein sequence ID" value="EFF41149.1"/>
    <property type="molecule type" value="Genomic_DNA"/>
</dbReference>
<gene>
    <name evidence="2" type="ORF">MALL_0288</name>
</gene>
<dbReference type="AlphaFoldDB" id="D4XWX6"/>
<evidence type="ECO:0000256" key="1">
    <source>
        <dbReference type="SAM" id="Phobius"/>
    </source>
</evidence>
<proteinExistence type="predicted"/>
<reference evidence="2 3" key="1">
    <citation type="submission" date="2010-03" db="EMBL/GenBank/DDBJ databases">
        <authorList>
            <person name="Glass J.I."/>
            <person name="Benders G.A."/>
            <person name="Durkin A.S."/>
            <person name="Farmerie W.G."/>
            <person name="Hlavinka K."/>
            <person name="Hostetler J."/>
            <person name="Jackson J."/>
            <person name="May M.A."/>
            <person name="Miller R.H."/>
            <person name="Paralanov V."/>
            <person name="Radune D."/>
            <person name="Szczypinski B."/>
            <person name="Brown D.R."/>
        </authorList>
    </citation>
    <scope>NUCLEOTIDE SEQUENCE [LARGE SCALE GENOMIC DNA]</scope>
    <source>
        <strain evidence="2 3">A21JP2</strain>
    </source>
</reference>
<sequence>MEFNIYGFAVAILVFICSTIYTYLIRKIILSRYEEKIKNVSPAQEARAILKTKDKNIYIGFSFNFFKLEIDKYRNRINVLQKFSSEYTIYSLIHFTFLAYLYPKKTKLNCFFEYLQKALNVLIFVNILWLSTFNLWIIALSLFGFIFIFNLIIIIANWKKVNQSLYVSYEKLKYLLTENEYALAVNLLKKYKYYELDKFLNSGISPFVEMISSFNQWGK</sequence>
<keyword evidence="3" id="KW-1185">Reference proteome</keyword>
<keyword evidence="1" id="KW-0472">Membrane</keyword>
<organism evidence="2 3">
    <name type="scientific">Mycoplasmopsis alligatoris A21JP2</name>
    <dbReference type="NCBI Taxonomy" id="747682"/>
    <lineage>
        <taxon>Bacteria</taxon>
        <taxon>Bacillati</taxon>
        <taxon>Mycoplasmatota</taxon>
        <taxon>Mycoplasmoidales</taxon>
        <taxon>Metamycoplasmataceae</taxon>
        <taxon>Mycoplasmopsis</taxon>
    </lineage>
</organism>
<dbReference type="eggNOG" id="ENOG5030N45">
    <property type="taxonomic scope" value="Bacteria"/>
</dbReference>
<dbReference type="RefSeq" id="WP_005683762.1">
    <property type="nucleotide sequence ID" value="NZ_ADNC01000027.1"/>
</dbReference>
<accession>D4XWX6</accession>
<keyword evidence="1" id="KW-1133">Transmembrane helix</keyword>
<name>D4XWX6_9BACT</name>
<feature type="transmembrane region" description="Helical" evidence="1">
    <location>
        <begin position="135"/>
        <end position="156"/>
    </location>
</feature>
<dbReference type="Proteomes" id="UP000004757">
    <property type="component" value="Unassembled WGS sequence"/>
</dbReference>
<evidence type="ECO:0000313" key="3">
    <source>
        <dbReference type="Proteomes" id="UP000004757"/>
    </source>
</evidence>
<protein>
    <submittedName>
        <fullName evidence="2">Uncharacterized protein</fullName>
    </submittedName>
</protein>